<dbReference type="GO" id="GO:0005739">
    <property type="term" value="C:mitochondrion"/>
    <property type="evidence" value="ECO:0007669"/>
    <property type="project" value="InterPro"/>
</dbReference>
<comment type="caution">
    <text evidence="2">The sequence shown here is derived from an EMBL/GenBank/DDBJ whole genome shotgun (WGS) entry which is preliminary data.</text>
</comment>
<accession>A0AAV2SJA9</accession>
<evidence type="ECO:0000313" key="3">
    <source>
        <dbReference type="Proteomes" id="UP001497623"/>
    </source>
</evidence>
<dbReference type="GO" id="GO:0004842">
    <property type="term" value="F:ubiquitin-protein transferase activity"/>
    <property type="evidence" value="ECO:0007669"/>
    <property type="project" value="InterPro"/>
</dbReference>
<dbReference type="Proteomes" id="UP001497623">
    <property type="component" value="Unassembled WGS sequence"/>
</dbReference>
<keyword evidence="3" id="KW-1185">Reference proteome</keyword>
<organism evidence="2 3">
    <name type="scientific">Meganyctiphanes norvegica</name>
    <name type="common">Northern krill</name>
    <name type="synonym">Thysanopoda norvegica</name>
    <dbReference type="NCBI Taxonomy" id="48144"/>
    <lineage>
        <taxon>Eukaryota</taxon>
        <taxon>Metazoa</taxon>
        <taxon>Ecdysozoa</taxon>
        <taxon>Arthropoda</taxon>
        <taxon>Crustacea</taxon>
        <taxon>Multicrustacea</taxon>
        <taxon>Malacostraca</taxon>
        <taxon>Eumalacostraca</taxon>
        <taxon>Eucarida</taxon>
        <taxon>Euphausiacea</taxon>
        <taxon>Euphausiidae</taxon>
        <taxon>Meganyctiphanes</taxon>
    </lineage>
</organism>
<proteinExistence type="predicted"/>
<dbReference type="PRINTS" id="PR01475">
    <property type="entry name" value="PARKIN"/>
</dbReference>
<dbReference type="InterPro" id="IPR041565">
    <property type="entry name" value="Parkin_Znf-RING"/>
</dbReference>
<dbReference type="Pfam" id="PF17976">
    <property type="entry name" value="zf-RING_12"/>
    <property type="match status" value="1"/>
</dbReference>
<evidence type="ECO:0000313" key="2">
    <source>
        <dbReference type="EMBL" id="CAL4189284.1"/>
    </source>
</evidence>
<dbReference type="AlphaFoldDB" id="A0AAV2SJA9"/>
<gene>
    <name evidence="2" type="ORF">MNOR_LOCUS36370</name>
</gene>
<feature type="non-terminal residue" evidence="2">
    <location>
        <position position="362"/>
    </location>
</feature>
<sequence length="362" mass="40391">MEDLEVTRSQPPICPGMPGSSGENCCARLLCDASTVMTIQLTEDEQKTIKDLKASGKEGETPHFYVYCMKPCSSVRVGKLRVRCSLCKQGAITLHRDPCNWQDVLTPGQVDFMSRSADCQSELPDLINKMAAHSAAAAAAVAVAMRDKSRFDLGTKRILFNTCLSDVSADATILRMGSCHIRPFKFFLVHPKSLTRCHHLFQWIVLVYRLFGLPDLEDSPLDQHFRSDADTPFRRGLKKIRNWPHAKAYYFFGGGLGSLVAKGQHLLHLGDRRLSRCDKCFTLLFCKVCMHKGPPNRCGPPVALMPSLTLRHGSSNKELTRAIVDRWKSLGNTISVTRLTISQTDNICRVFTESDADVISMI</sequence>
<dbReference type="GO" id="GO:0005829">
    <property type="term" value="C:cytosol"/>
    <property type="evidence" value="ECO:0007669"/>
    <property type="project" value="InterPro"/>
</dbReference>
<evidence type="ECO:0000259" key="1">
    <source>
        <dbReference type="Pfam" id="PF17976"/>
    </source>
</evidence>
<name>A0AAV2SJA9_MEGNR</name>
<dbReference type="EMBL" id="CAXKWB010065939">
    <property type="protein sequence ID" value="CAL4189284.1"/>
    <property type="molecule type" value="Genomic_DNA"/>
</dbReference>
<reference evidence="2 3" key="1">
    <citation type="submission" date="2024-05" db="EMBL/GenBank/DDBJ databases">
        <authorList>
            <person name="Wallberg A."/>
        </authorList>
    </citation>
    <scope>NUCLEOTIDE SEQUENCE [LARGE SCALE GENOMIC DNA]</scope>
</reference>
<dbReference type="InterPro" id="IPR003977">
    <property type="entry name" value="Parkin"/>
</dbReference>
<feature type="domain" description="Parkin RING/Ubox like zinc-binding" evidence="1">
    <location>
        <begin position="63"/>
        <end position="134"/>
    </location>
</feature>
<protein>
    <recommendedName>
        <fullName evidence="1">Parkin RING/Ubox like zinc-binding domain-containing protein</fullName>
    </recommendedName>
</protein>